<dbReference type="InterPro" id="IPR001845">
    <property type="entry name" value="HTH_ArsR_DNA-bd_dom"/>
</dbReference>
<dbReference type="PANTHER" id="PTHR33154">
    <property type="entry name" value="TRANSCRIPTIONAL REGULATOR, ARSR FAMILY"/>
    <property type="match status" value="1"/>
</dbReference>
<keyword evidence="1" id="KW-0805">Transcription regulation</keyword>
<evidence type="ECO:0000259" key="4">
    <source>
        <dbReference type="PROSITE" id="PS50987"/>
    </source>
</evidence>
<proteinExistence type="predicted"/>
<comment type="caution">
    <text evidence="5">The sequence shown here is derived from an EMBL/GenBank/DDBJ whole genome shotgun (WGS) entry which is preliminary data.</text>
</comment>
<dbReference type="PROSITE" id="PS50987">
    <property type="entry name" value="HTH_ARSR_2"/>
    <property type="match status" value="1"/>
</dbReference>
<gene>
    <name evidence="5" type="ORF">DES38_10135</name>
</gene>
<protein>
    <submittedName>
        <fullName evidence="5">ArsR family transcriptional regulator</fullName>
    </submittedName>
</protein>
<evidence type="ECO:0000313" key="5">
    <source>
        <dbReference type="EMBL" id="PXW92957.1"/>
    </source>
</evidence>
<keyword evidence="3" id="KW-0804">Transcription</keyword>
<keyword evidence="2" id="KW-0238">DNA-binding</keyword>
<dbReference type="NCBIfam" id="NF033788">
    <property type="entry name" value="HTH_metalloreg"/>
    <property type="match status" value="1"/>
</dbReference>
<dbReference type="Pfam" id="PF01022">
    <property type="entry name" value="HTH_5"/>
    <property type="match status" value="1"/>
</dbReference>
<dbReference type="InterPro" id="IPR011991">
    <property type="entry name" value="ArsR-like_HTH"/>
</dbReference>
<dbReference type="InterPro" id="IPR036388">
    <property type="entry name" value="WH-like_DNA-bd_sf"/>
</dbReference>
<dbReference type="Gene3D" id="1.10.10.10">
    <property type="entry name" value="Winged helix-like DNA-binding domain superfamily/Winged helix DNA-binding domain"/>
    <property type="match status" value="1"/>
</dbReference>
<sequence length="113" mass="13195">MLPIEESALILKLLGDKTRLRMMKLLDEDACCVCEFVELFQMSQPAISQHLRKLKAVGIVKEVKRRQWVFYSLNETHQYYPLVKAILVRLESQQDKLVSLTESGKRIDCQIEK</sequence>
<dbReference type="SUPFAM" id="SSF46785">
    <property type="entry name" value="Winged helix' DNA-binding domain"/>
    <property type="match status" value="1"/>
</dbReference>
<reference evidence="5 6" key="1">
    <citation type="submission" date="2018-05" db="EMBL/GenBank/DDBJ databases">
        <title>Genomic Encyclopedia of Type Strains, Phase IV (KMG-IV): sequencing the most valuable type-strain genomes for metagenomic binning, comparative biology and taxonomic classification.</title>
        <authorList>
            <person name="Goeker M."/>
        </authorList>
    </citation>
    <scope>NUCLEOTIDE SEQUENCE [LARGE SCALE GENOMIC DNA]</scope>
    <source>
        <strain evidence="5 6">DSM 22440</strain>
    </source>
</reference>
<dbReference type="PANTHER" id="PTHR33154:SF18">
    <property type="entry name" value="ARSENICAL RESISTANCE OPERON REPRESSOR"/>
    <property type="match status" value="1"/>
</dbReference>
<dbReference type="GO" id="GO:0003677">
    <property type="term" value="F:DNA binding"/>
    <property type="evidence" value="ECO:0007669"/>
    <property type="project" value="UniProtKB-KW"/>
</dbReference>
<dbReference type="InterPro" id="IPR051081">
    <property type="entry name" value="HTH_MetalResp_TranReg"/>
</dbReference>
<dbReference type="InterPro" id="IPR036390">
    <property type="entry name" value="WH_DNA-bd_sf"/>
</dbReference>
<dbReference type="CDD" id="cd00090">
    <property type="entry name" value="HTH_ARSR"/>
    <property type="match status" value="1"/>
</dbReference>
<dbReference type="PRINTS" id="PR00778">
    <property type="entry name" value="HTHARSR"/>
</dbReference>
<dbReference type="AlphaFoldDB" id="A0A2V3WHA1"/>
<dbReference type="GO" id="GO:0003700">
    <property type="term" value="F:DNA-binding transcription factor activity"/>
    <property type="evidence" value="ECO:0007669"/>
    <property type="project" value="InterPro"/>
</dbReference>
<accession>A0A2V3WHA1</accession>
<keyword evidence="6" id="KW-1185">Reference proteome</keyword>
<name>A0A2V3WHA1_9BACI</name>
<evidence type="ECO:0000256" key="2">
    <source>
        <dbReference type="ARBA" id="ARBA00023125"/>
    </source>
</evidence>
<organism evidence="5 6">
    <name type="scientific">Streptohalobacillus salinus</name>
    <dbReference type="NCBI Taxonomy" id="621096"/>
    <lineage>
        <taxon>Bacteria</taxon>
        <taxon>Bacillati</taxon>
        <taxon>Bacillota</taxon>
        <taxon>Bacilli</taxon>
        <taxon>Bacillales</taxon>
        <taxon>Bacillaceae</taxon>
        <taxon>Streptohalobacillus</taxon>
    </lineage>
</organism>
<dbReference type="Proteomes" id="UP000247922">
    <property type="component" value="Unassembled WGS sequence"/>
</dbReference>
<evidence type="ECO:0000256" key="1">
    <source>
        <dbReference type="ARBA" id="ARBA00023015"/>
    </source>
</evidence>
<dbReference type="RefSeq" id="WP_110250058.1">
    <property type="nucleotide sequence ID" value="NZ_QJJR01000001.1"/>
</dbReference>
<dbReference type="EMBL" id="QJJR01000001">
    <property type="protein sequence ID" value="PXW92957.1"/>
    <property type="molecule type" value="Genomic_DNA"/>
</dbReference>
<dbReference type="SMART" id="SM00418">
    <property type="entry name" value="HTH_ARSR"/>
    <property type="match status" value="1"/>
</dbReference>
<evidence type="ECO:0000313" key="6">
    <source>
        <dbReference type="Proteomes" id="UP000247922"/>
    </source>
</evidence>
<feature type="domain" description="HTH arsR-type" evidence="4">
    <location>
        <begin position="1"/>
        <end position="93"/>
    </location>
</feature>
<dbReference type="OrthoDB" id="9798835at2"/>
<evidence type="ECO:0000256" key="3">
    <source>
        <dbReference type="ARBA" id="ARBA00023163"/>
    </source>
</evidence>